<organism evidence="1 2">
    <name type="scientific">Xenotaenia resolanae</name>
    <dbReference type="NCBI Taxonomy" id="208358"/>
    <lineage>
        <taxon>Eukaryota</taxon>
        <taxon>Metazoa</taxon>
        <taxon>Chordata</taxon>
        <taxon>Craniata</taxon>
        <taxon>Vertebrata</taxon>
        <taxon>Euteleostomi</taxon>
        <taxon>Actinopterygii</taxon>
        <taxon>Neopterygii</taxon>
        <taxon>Teleostei</taxon>
        <taxon>Neoteleostei</taxon>
        <taxon>Acanthomorphata</taxon>
        <taxon>Ovalentaria</taxon>
        <taxon>Atherinomorphae</taxon>
        <taxon>Cyprinodontiformes</taxon>
        <taxon>Goodeidae</taxon>
        <taxon>Xenotaenia</taxon>
    </lineage>
</organism>
<evidence type="ECO:0000313" key="2">
    <source>
        <dbReference type="Proteomes" id="UP001444071"/>
    </source>
</evidence>
<dbReference type="Proteomes" id="UP001444071">
    <property type="component" value="Unassembled WGS sequence"/>
</dbReference>
<reference evidence="1 2" key="1">
    <citation type="submission" date="2021-06" db="EMBL/GenBank/DDBJ databases">
        <authorList>
            <person name="Palmer J.M."/>
        </authorList>
    </citation>
    <scope>NUCLEOTIDE SEQUENCE [LARGE SCALE GENOMIC DNA]</scope>
    <source>
        <strain evidence="1 2">XR_2019</strain>
        <tissue evidence="1">Muscle</tissue>
    </source>
</reference>
<protein>
    <submittedName>
        <fullName evidence="1">Uncharacterized protein</fullName>
    </submittedName>
</protein>
<gene>
    <name evidence="1" type="ORF">XENORESO_014488</name>
</gene>
<comment type="caution">
    <text evidence="1">The sequence shown here is derived from an EMBL/GenBank/DDBJ whole genome shotgun (WGS) entry which is preliminary data.</text>
</comment>
<accession>A0ABV0WLH9</accession>
<proteinExistence type="predicted"/>
<keyword evidence="2" id="KW-1185">Reference proteome</keyword>
<name>A0ABV0WLH9_9TELE</name>
<evidence type="ECO:0000313" key="1">
    <source>
        <dbReference type="EMBL" id="MEQ2270460.1"/>
    </source>
</evidence>
<dbReference type="EMBL" id="JAHRIM010060098">
    <property type="protein sequence ID" value="MEQ2270460.1"/>
    <property type="molecule type" value="Genomic_DNA"/>
</dbReference>
<sequence>MWNSEPDMYLYGSLAVQSKLILWMWRRLTALYSKVFCGGPKDALKGDPVLEDWGQELCSHSWHQIELLSSARWSLPWLVVERRGAGLGTSGTNLWFWSVDYGILQHAFQCEAAGMAITFFNCKAMFLNQEKVRLLPLGWRQSVS</sequence>